<sequence length="145" mass="16330">MDTTNGVRSCGESSFGKGKEISNSISECLSKLYIVLMAGRWIMYDNGAWYFKIDNDRMGRTVDCSKIKGVDGLKEIQVTTDTDYKIFRALHRADKSVNVFVTFREFVGGEMIFLRSERVIMSQINASDGAPDNDEALLQHLEAIE</sequence>
<accession>A0A816M7W6</accession>
<protein>
    <submittedName>
        <fullName evidence="1">(rape) hypothetical protein</fullName>
    </submittedName>
</protein>
<dbReference type="EMBL" id="HG994371">
    <property type="protein sequence ID" value="CAF1964400.1"/>
    <property type="molecule type" value="Genomic_DNA"/>
</dbReference>
<dbReference type="Proteomes" id="UP001295469">
    <property type="component" value="Chromosome C07"/>
</dbReference>
<organism evidence="1">
    <name type="scientific">Brassica napus</name>
    <name type="common">Rape</name>
    <dbReference type="NCBI Taxonomy" id="3708"/>
    <lineage>
        <taxon>Eukaryota</taxon>
        <taxon>Viridiplantae</taxon>
        <taxon>Streptophyta</taxon>
        <taxon>Embryophyta</taxon>
        <taxon>Tracheophyta</taxon>
        <taxon>Spermatophyta</taxon>
        <taxon>Magnoliopsida</taxon>
        <taxon>eudicotyledons</taxon>
        <taxon>Gunneridae</taxon>
        <taxon>Pentapetalae</taxon>
        <taxon>rosids</taxon>
        <taxon>malvids</taxon>
        <taxon>Brassicales</taxon>
        <taxon>Brassicaceae</taxon>
        <taxon>Brassiceae</taxon>
        <taxon>Brassica</taxon>
    </lineage>
</organism>
<feature type="non-terminal residue" evidence="1">
    <location>
        <position position="145"/>
    </location>
</feature>
<dbReference type="AlphaFoldDB" id="A0A816M7W6"/>
<reference evidence="1" key="1">
    <citation type="submission" date="2021-01" db="EMBL/GenBank/DDBJ databases">
        <authorList>
            <consortium name="Genoscope - CEA"/>
            <person name="William W."/>
        </authorList>
    </citation>
    <scope>NUCLEOTIDE SEQUENCE</scope>
</reference>
<gene>
    <name evidence="1" type="ORF">DARMORV10_C07P12870.1</name>
</gene>
<name>A0A816M7W6_BRANA</name>
<proteinExistence type="predicted"/>
<evidence type="ECO:0000313" key="1">
    <source>
        <dbReference type="EMBL" id="CAF1964400.1"/>
    </source>
</evidence>